<dbReference type="Pfam" id="PF04341">
    <property type="entry name" value="DUF485"/>
    <property type="match status" value="1"/>
</dbReference>
<proteinExistence type="predicted"/>
<sequence>MDSLDLHPDQDPPAAAALYLSTLDHQHHHSNAELRQAMSHTYAAFDQPVALLDVYRRSVQGAHAVEYDIRAKRRSWALRMARHLAMEDGRHPAAPPTPAAWEEPVAALSEPSPRTYATSPSDQADPSSVAKQVPFPDPRQTAALRELRAAGRRPAQVAAAVVGAQMAGVILANETPGFMALSLAGPLNIGLTLVLVQLVLTGWAVLWYVRYARNSLEPTVERHSGSFAQMESHR</sequence>
<keyword evidence="2" id="KW-0812">Transmembrane</keyword>
<dbReference type="Proteomes" id="UP000586976">
    <property type="component" value="Unassembled WGS sequence"/>
</dbReference>
<keyword evidence="2" id="KW-0472">Membrane</keyword>
<feature type="transmembrane region" description="Helical" evidence="2">
    <location>
        <begin position="185"/>
        <end position="209"/>
    </location>
</feature>
<dbReference type="EMBL" id="JACEQY010000080">
    <property type="protein sequence ID" value="MBA4866920.1"/>
    <property type="molecule type" value="Genomic_DNA"/>
</dbReference>
<evidence type="ECO:0000313" key="3">
    <source>
        <dbReference type="EMBL" id="MBA4866920.1"/>
    </source>
</evidence>
<name>A0A7W2D9C5_9ACTN</name>
<comment type="caution">
    <text evidence="3">The sequence shown here is derived from an EMBL/GenBank/DDBJ whole genome shotgun (WGS) entry which is preliminary data.</text>
</comment>
<dbReference type="InterPro" id="IPR007436">
    <property type="entry name" value="DUF485"/>
</dbReference>
<evidence type="ECO:0000256" key="2">
    <source>
        <dbReference type="SAM" id="Phobius"/>
    </source>
</evidence>
<dbReference type="AlphaFoldDB" id="A0A7W2D9C5"/>
<evidence type="ECO:0000256" key="1">
    <source>
        <dbReference type="SAM" id="MobiDB-lite"/>
    </source>
</evidence>
<keyword evidence="2" id="KW-1133">Transmembrane helix</keyword>
<reference evidence="3 4" key="1">
    <citation type="submission" date="2020-07" db="EMBL/GenBank/DDBJ databases">
        <title>Streptomyces isolated from Indian soil.</title>
        <authorList>
            <person name="Mandal S."/>
            <person name="Maiti P.K."/>
        </authorList>
    </citation>
    <scope>NUCLEOTIDE SEQUENCE [LARGE SCALE GENOMIC DNA]</scope>
    <source>
        <strain evidence="3 4">PSKA54</strain>
    </source>
</reference>
<dbReference type="RefSeq" id="WP_181868259.1">
    <property type="nucleotide sequence ID" value="NZ_JACEQY010000080.1"/>
</dbReference>
<organism evidence="3 4">
    <name type="scientific">Streptomyces himalayensis subsp. aureolus</name>
    <dbReference type="NCBI Taxonomy" id="2758039"/>
    <lineage>
        <taxon>Bacteria</taxon>
        <taxon>Bacillati</taxon>
        <taxon>Actinomycetota</taxon>
        <taxon>Actinomycetes</taxon>
        <taxon>Kitasatosporales</taxon>
        <taxon>Streptomycetaceae</taxon>
        <taxon>Streptomyces</taxon>
        <taxon>Streptomyces himalayensis</taxon>
    </lineage>
</organism>
<accession>A0A7W2D9C5</accession>
<evidence type="ECO:0000313" key="4">
    <source>
        <dbReference type="Proteomes" id="UP000586976"/>
    </source>
</evidence>
<keyword evidence="4" id="KW-1185">Reference proteome</keyword>
<feature type="compositionally biased region" description="Polar residues" evidence="1">
    <location>
        <begin position="115"/>
        <end position="130"/>
    </location>
</feature>
<gene>
    <name evidence="3" type="ORF">H1V43_37630</name>
</gene>
<feature type="region of interest" description="Disordered" evidence="1">
    <location>
        <begin position="88"/>
        <end position="136"/>
    </location>
</feature>
<protein>
    <submittedName>
        <fullName evidence="3">DUF485 domain-containing protein</fullName>
    </submittedName>
</protein>